<feature type="region of interest" description="Disordered" evidence="11">
    <location>
        <begin position="370"/>
        <end position="393"/>
    </location>
</feature>
<evidence type="ECO:0000256" key="5">
    <source>
        <dbReference type="ARBA" id="ARBA00022490"/>
    </source>
</evidence>
<comment type="miscellaneous">
    <text evidence="9">This function is generally fulfilled by the C-terminal part of HisG, which is missing in some bacteria such as this one.</text>
</comment>
<comment type="subunit">
    <text evidence="9">Heteromultimer composed of HisG and HisZ subunits.</text>
</comment>
<keyword evidence="6 9" id="KW-0028">Amino-acid biosynthesis</keyword>
<dbReference type="PROSITE" id="PS50862">
    <property type="entry name" value="AA_TRNA_LIGASE_II"/>
    <property type="match status" value="1"/>
</dbReference>
<evidence type="ECO:0000313" key="14">
    <source>
        <dbReference type="Proteomes" id="UP000823891"/>
    </source>
</evidence>
<gene>
    <name evidence="9 13" type="primary">hisZ</name>
    <name evidence="13" type="ORF">H9761_09335</name>
</gene>
<evidence type="ECO:0000256" key="7">
    <source>
        <dbReference type="ARBA" id="ARBA00023102"/>
    </source>
</evidence>
<evidence type="ECO:0000259" key="12">
    <source>
        <dbReference type="PROSITE" id="PS50862"/>
    </source>
</evidence>
<proteinExistence type="inferred from homology"/>
<comment type="pathway">
    <text evidence="2 9">Amino-acid biosynthesis; L-histidine biosynthesis; L-histidine from 5-phospho-alpha-D-ribose 1-diphosphate: step 1/9.</text>
</comment>
<evidence type="ECO:0000256" key="6">
    <source>
        <dbReference type="ARBA" id="ARBA00022605"/>
    </source>
</evidence>
<name>A0A9D2SPG2_9FIRM</name>
<comment type="subcellular location">
    <subcellularLocation>
        <location evidence="1 9">Cytoplasm</location>
    </subcellularLocation>
</comment>
<dbReference type="NCBIfam" id="TIGR00443">
    <property type="entry name" value="hisZ_biosyn_reg"/>
    <property type="match status" value="1"/>
</dbReference>
<sequence>MSRPLIHTPEGVRDIYGTEYRTKLTVEDRLHHVLSSFGYQDIQTPTFEFFDVFGSSIGTTPSRELYKFFDKEGNTLVLRPDFTPSMARCAAKYFMGEKLPIRFSYQGNTFTNTSNLRGRLKEVTQIGAELVQEPSVQADGEMIAMLVEALRAAGLEDFQVSVGHVEYFKGLCSLAGLDEETELELRELISGKNFFGAQELLENSQVRRDYAQVLLKVYDLSGPVSVLEQAAGLVDNERSLQAVERLQELYQVLCQYGVEKYVSFDLGLLSKYNYYTGIVFKAYTYGVGDAVAKGGRYDRLLGHFGKDAAAVGFVVVADDLLEALSRQNRLPDGKPQGVLIVYEKNHFADALKLAREQRAAGVPAELMPAETEAADAGTKAEPQAKAATGTEANQAPAALQPYLEAAAEHQQKQLLYLDAQGGMQRIDVSQETAGR</sequence>
<keyword evidence="5 9" id="KW-0963">Cytoplasm</keyword>
<reference evidence="13" key="2">
    <citation type="submission" date="2021-04" db="EMBL/GenBank/DDBJ databases">
        <authorList>
            <person name="Gilroy R."/>
        </authorList>
    </citation>
    <scope>NUCLEOTIDE SEQUENCE</scope>
    <source>
        <strain evidence="13">USAMLcec2-132</strain>
    </source>
</reference>
<dbReference type="GO" id="GO:0000105">
    <property type="term" value="P:L-histidine biosynthetic process"/>
    <property type="evidence" value="ECO:0007669"/>
    <property type="project" value="UniProtKB-UniRule"/>
</dbReference>
<evidence type="ECO:0000256" key="8">
    <source>
        <dbReference type="ARBA" id="ARBA00025246"/>
    </source>
</evidence>
<evidence type="ECO:0000256" key="4">
    <source>
        <dbReference type="ARBA" id="ARBA00020397"/>
    </source>
</evidence>
<dbReference type="InterPro" id="IPR004516">
    <property type="entry name" value="HisRS/HisZ"/>
</dbReference>
<evidence type="ECO:0000256" key="1">
    <source>
        <dbReference type="ARBA" id="ARBA00004496"/>
    </source>
</evidence>
<keyword evidence="7 9" id="KW-0368">Histidine biosynthesis</keyword>
<dbReference type="PIRSF" id="PIRSF001549">
    <property type="entry name" value="His-tRNA_synth"/>
    <property type="match status" value="1"/>
</dbReference>
<feature type="binding site" evidence="10">
    <location>
        <position position="129"/>
    </location>
    <ligand>
        <name>L-histidine</name>
        <dbReference type="ChEBI" id="CHEBI:57595"/>
    </ligand>
</feature>
<dbReference type="HAMAP" id="MF_00125">
    <property type="entry name" value="HisZ"/>
    <property type="match status" value="1"/>
</dbReference>
<dbReference type="GO" id="GO:0004821">
    <property type="term" value="F:histidine-tRNA ligase activity"/>
    <property type="evidence" value="ECO:0007669"/>
    <property type="project" value="TreeGrafter"/>
</dbReference>
<accession>A0A9D2SPG2</accession>
<evidence type="ECO:0000256" key="10">
    <source>
        <dbReference type="PIRSR" id="PIRSR001549-1"/>
    </source>
</evidence>
<evidence type="ECO:0000256" key="9">
    <source>
        <dbReference type="HAMAP-Rule" id="MF_00125"/>
    </source>
</evidence>
<keyword evidence="13" id="KW-0808">Transferase</keyword>
<feature type="binding site" evidence="10">
    <location>
        <begin position="274"/>
        <end position="275"/>
    </location>
    <ligand>
        <name>L-histidine</name>
        <dbReference type="ChEBI" id="CHEBI:57595"/>
    </ligand>
</feature>
<dbReference type="GO" id="GO:0016757">
    <property type="term" value="F:glycosyltransferase activity"/>
    <property type="evidence" value="ECO:0007669"/>
    <property type="project" value="UniProtKB-KW"/>
</dbReference>
<dbReference type="CDD" id="cd00773">
    <property type="entry name" value="HisRS-like_core"/>
    <property type="match status" value="1"/>
</dbReference>
<dbReference type="InterPro" id="IPR041715">
    <property type="entry name" value="HisRS-like_core"/>
</dbReference>
<comment type="similarity">
    <text evidence="3 9">Belongs to the class-II aminoacyl-tRNA synthetase family. HisZ subfamily.</text>
</comment>
<dbReference type="EMBL" id="DWWS01000032">
    <property type="protein sequence ID" value="HJC23894.1"/>
    <property type="molecule type" value="Genomic_DNA"/>
</dbReference>
<evidence type="ECO:0000256" key="2">
    <source>
        <dbReference type="ARBA" id="ARBA00004667"/>
    </source>
</evidence>
<protein>
    <recommendedName>
        <fullName evidence="4 9">ATP phosphoribosyltransferase regulatory subunit</fullName>
    </recommendedName>
</protein>
<dbReference type="InterPro" id="IPR045864">
    <property type="entry name" value="aa-tRNA-synth_II/BPL/LPL"/>
</dbReference>
<dbReference type="PANTHER" id="PTHR43707">
    <property type="entry name" value="HISTIDYL-TRNA SYNTHETASE"/>
    <property type="match status" value="1"/>
</dbReference>
<comment type="function">
    <text evidence="8 9">Required for the first step of histidine biosynthesis. May allow the feedback regulation of ATP phosphoribosyltransferase activity by histidine.</text>
</comment>
<dbReference type="InterPro" id="IPR004517">
    <property type="entry name" value="HisZ"/>
</dbReference>
<dbReference type="Gene3D" id="3.30.930.10">
    <property type="entry name" value="Bira Bifunctional Protein, Domain 2"/>
    <property type="match status" value="1"/>
</dbReference>
<comment type="caution">
    <text evidence="13">The sequence shown here is derived from an EMBL/GenBank/DDBJ whole genome shotgun (WGS) entry which is preliminary data.</text>
</comment>
<dbReference type="GO" id="GO:0005737">
    <property type="term" value="C:cytoplasm"/>
    <property type="evidence" value="ECO:0007669"/>
    <property type="project" value="UniProtKB-SubCell"/>
</dbReference>
<feature type="binding site" evidence="10">
    <location>
        <begin position="81"/>
        <end position="83"/>
    </location>
    <ligand>
        <name>L-histidine</name>
        <dbReference type="ChEBI" id="CHEBI:57595"/>
    </ligand>
</feature>
<dbReference type="InterPro" id="IPR006195">
    <property type="entry name" value="aa-tRNA-synth_II"/>
</dbReference>
<dbReference type="SUPFAM" id="SSF55681">
    <property type="entry name" value="Class II aaRS and biotin synthetases"/>
    <property type="match status" value="1"/>
</dbReference>
<dbReference type="PANTHER" id="PTHR43707:SF6">
    <property type="entry name" value="ATP PHOSPHORIBOSYLTRANSFERASE REGULATORY SUBUNIT"/>
    <property type="match status" value="1"/>
</dbReference>
<feature type="domain" description="Aminoacyl-transfer RNA synthetases class-II family profile" evidence="12">
    <location>
        <begin position="1"/>
        <end position="331"/>
    </location>
</feature>
<dbReference type="GO" id="GO:0006427">
    <property type="term" value="P:histidyl-tRNA aminoacylation"/>
    <property type="evidence" value="ECO:0007669"/>
    <property type="project" value="TreeGrafter"/>
</dbReference>
<evidence type="ECO:0000256" key="11">
    <source>
        <dbReference type="SAM" id="MobiDB-lite"/>
    </source>
</evidence>
<organism evidence="13 14">
    <name type="scientific">Candidatus Eisenbergiella merdavium</name>
    <dbReference type="NCBI Taxonomy" id="2838551"/>
    <lineage>
        <taxon>Bacteria</taxon>
        <taxon>Bacillati</taxon>
        <taxon>Bacillota</taxon>
        <taxon>Clostridia</taxon>
        <taxon>Lachnospirales</taxon>
        <taxon>Lachnospiraceae</taxon>
        <taxon>Eisenbergiella</taxon>
    </lineage>
</organism>
<feature type="binding site" evidence="10">
    <location>
        <position position="125"/>
    </location>
    <ligand>
        <name>L-histidine</name>
        <dbReference type="ChEBI" id="CHEBI:57595"/>
    </ligand>
</feature>
<dbReference type="GO" id="GO:0140096">
    <property type="term" value="F:catalytic activity, acting on a protein"/>
    <property type="evidence" value="ECO:0007669"/>
    <property type="project" value="UniProtKB-ARBA"/>
</dbReference>
<keyword evidence="13" id="KW-0328">Glycosyltransferase</keyword>
<evidence type="ECO:0000256" key="3">
    <source>
        <dbReference type="ARBA" id="ARBA00005539"/>
    </source>
</evidence>
<dbReference type="AlphaFoldDB" id="A0A9D2SPG2"/>
<dbReference type="Proteomes" id="UP000823891">
    <property type="component" value="Unassembled WGS sequence"/>
</dbReference>
<dbReference type="Pfam" id="PF13393">
    <property type="entry name" value="tRNA-synt_His"/>
    <property type="match status" value="1"/>
</dbReference>
<reference evidence="13" key="1">
    <citation type="journal article" date="2021" name="PeerJ">
        <title>Extensive microbial diversity within the chicken gut microbiome revealed by metagenomics and culture.</title>
        <authorList>
            <person name="Gilroy R."/>
            <person name="Ravi A."/>
            <person name="Getino M."/>
            <person name="Pursley I."/>
            <person name="Horton D.L."/>
            <person name="Alikhan N.F."/>
            <person name="Baker D."/>
            <person name="Gharbi K."/>
            <person name="Hall N."/>
            <person name="Watson M."/>
            <person name="Adriaenssens E.M."/>
            <person name="Foster-Nyarko E."/>
            <person name="Jarju S."/>
            <person name="Secka A."/>
            <person name="Antonio M."/>
            <person name="Oren A."/>
            <person name="Chaudhuri R.R."/>
            <person name="La Ragione R."/>
            <person name="Hildebrand F."/>
            <person name="Pallen M.J."/>
        </authorList>
    </citation>
    <scope>NUCLEOTIDE SEQUENCE</scope>
    <source>
        <strain evidence="13">USAMLcec2-132</strain>
    </source>
</reference>
<evidence type="ECO:0000313" key="13">
    <source>
        <dbReference type="EMBL" id="HJC23894.1"/>
    </source>
</evidence>